<evidence type="ECO:0000313" key="6">
    <source>
        <dbReference type="WBParaSite" id="SMRG1_43510.1"/>
    </source>
</evidence>
<keyword evidence="2" id="KW-0378">Hydrolase</keyword>
<dbReference type="InterPro" id="IPR047201">
    <property type="entry name" value="ERI-1_3'hExo-like"/>
</dbReference>
<organism evidence="5 6">
    <name type="scientific">Schistosoma margrebowiei</name>
    <dbReference type="NCBI Taxonomy" id="48269"/>
    <lineage>
        <taxon>Eukaryota</taxon>
        <taxon>Metazoa</taxon>
        <taxon>Spiralia</taxon>
        <taxon>Lophotrochozoa</taxon>
        <taxon>Platyhelminthes</taxon>
        <taxon>Trematoda</taxon>
        <taxon>Digenea</taxon>
        <taxon>Strigeidida</taxon>
        <taxon>Schistosomatoidea</taxon>
        <taxon>Schistosomatidae</taxon>
        <taxon>Schistosoma</taxon>
    </lineage>
</organism>
<dbReference type="InterPro" id="IPR036397">
    <property type="entry name" value="RNaseH_sf"/>
</dbReference>
<keyword evidence="1" id="KW-0540">Nuclease</keyword>
<dbReference type="InterPro" id="IPR013520">
    <property type="entry name" value="Ribonucl_H"/>
</dbReference>
<dbReference type="SUPFAM" id="SSF53098">
    <property type="entry name" value="Ribonuclease H-like"/>
    <property type="match status" value="1"/>
</dbReference>
<proteinExistence type="predicted"/>
<dbReference type="SMART" id="SM00479">
    <property type="entry name" value="EXOIII"/>
    <property type="match status" value="1"/>
</dbReference>
<evidence type="ECO:0000256" key="2">
    <source>
        <dbReference type="ARBA" id="ARBA00022801"/>
    </source>
</evidence>
<dbReference type="PANTHER" id="PTHR23044:SF61">
    <property type="entry name" value="3'-5' EXORIBONUCLEASE 1-RELATED"/>
    <property type="match status" value="1"/>
</dbReference>
<feature type="domain" description="Exonuclease" evidence="4">
    <location>
        <begin position="41"/>
        <end position="238"/>
    </location>
</feature>
<dbReference type="InterPro" id="IPR051274">
    <property type="entry name" value="3-5_Exoribonuclease"/>
</dbReference>
<dbReference type="Pfam" id="PF00929">
    <property type="entry name" value="RNase_T"/>
    <property type="match status" value="1"/>
</dbReference>
<dbReference type="Proteomes" id="UP000050790">
    <property type="component" value="Unassembled WGS sequence"/>
</dbReference>
<evidence type="ECO:0000256" key="1">
    <source>
        <dbReference type="ARBA" id="ARBA00022722"/>
    </source>
</evidence>
<protein>
    <recommendedName>
        <fullName evidence="4">Exonuclease domain-containing protein</fullName>
    </recommendedName>
</protein>
<dbReference type="GO" id="GO:0003676">
    <property type="term" value="F:nucleic acid binding"/>
    <property type="evidence" value="ECO:0007669"/>
    <property type="project" value="InterPro"/>
</dbReference>
<dbReference type="PANTHER" id="PTHR23044">
    <property type="entry name" value="3'-5' EXONUCLEASE ERI1-RELATED"/>
    <property type="match status" value="1"/>
</dbReference>
<dbReference type="AlphaFoldDB" id="A0AA84ZRJ2"/>
<evidence type="ECO:0000259" key="4">
    <source>
        <dbReference type="SMART" id="SM00479"/>
    </source>
</evidence>
<keyword evidence="3" id="KW-0269">Exonuclease</keyword>
<dbReference type="WBParaSite" id="SMRG1_43510.1">
    <property type="protein sequence ID" value="SMRG1_43510.1"/>
    <property type="gene ID" value="SMRG1_43510"/>
</dbReference>
<name>A0AA84ZRJ2_9TREM</name>
<reference evidence="6" key="1">
    <citation type="submission" date="2023-11" db="UniProtKB">
        <authorList>
            <consortium name="WormBaseParasite"/>
        </authorList>
    </citation>
    <scope>IDENTIFICATION</scope>
</reference>
<accession>A0AA84ZRJ2</accession>
<dbReference type="CDD" id="cd06133">
    <property type="entry name" value="ERI-1_3'hExo_like"/>
    <property type="match status" value="1"/>
</dbReference>
<dbReference type="Gene3D" id="3.30.420.10">
    <property type="entry name" value="Ribonuclease H-like superfamily/Ribonuclease H"/>
    <property type="match status" value="1"/>
</dbReference>
<evidence type="ECO:0000313" key="5">
    <source>
        <dbReference type="Proteomes" id="UP000050790"/>
    </source>
</evidence>
<sequence>MQKTVSEAKRIGAFYHFDSFAQNNLTNSRFFSLFLVPDLRWFFILDFESTCFEDESRKPAEIIEFPVVVLDSVTGTLVDSFQSFVKPTENPELSVFCSNLTSIQQCDVEDAPTLAVVLKRFEHWLRKIKETLGCSFKGQPATTAIFVTWTDWDISTCLWDECRRKKLPLPGDMLNRIDLKAIFQQWLGSHKVGRKWRGGLKDALNLVGLHFEGRQHRGIDDAKNTARLLSHLLSKNVLNLATS</sequence>
<dbReference type="GO" id="GO:0000175">
    <property type="term" value="F:3'-5'-RNA exonuclease activity"/>
    <property type="evidence" value="ECO:0007669"/>
    <property type="project" value="InterPro"/>
</dbReference>
<evidence type="ECO:0000256" key="3">
    <source>
        <dbReference type="ARBA" id="ARBA00022839"/>
    </source>
</evidence>
<dbReference type="InterPro" id="IPR012337">
    <property type="entry name" value="RNaseH-like_sf"/>
</dbReference>